<dbReference type="Gene3D" id="3.40.50.720">
    <property type="entry name" value="NAD(P)-binding Rossmann-like Domain"/>
    <property type="match status" value="1"/>
</dbReference>
<dbReference type="InterPro" id="IPR013120">
    <property type="entry name" value="FAR_NAD-bd"/>
</dbReference>
<dbReference type="Pfam" id="PF07993">
    <property type="entry name" value="NAD_binding_4"/>
    <property type="match status" value="1"/>
</dbReference>
<dbReference type="GO" id="GO:0010345">
    <property type="term" value="P:suberin biosynthetic process"/>
    <property type="evidence" value="ECO:0007669"/>
    <property type="project" value="TreeGrafter"/>
</dbReference>
<evidence type="ECO:0000256" key="3">
    <source>
        <dbReference type="ARBA" id="ARBA00023098"/>
    </source>
</evidence>
<keyword evidence="2 4" id="KW-0444">Lipid biosynthesis</keyword>
<evidence type="ECO:0000256" key="1">
    <source>
        <dbReference type="ARBA" id="ARBA00005928"/>
    </source>
</evidence>
<dbReference type="GO" id="GO:0035336">
    <property type="term" value="P:long-chain fatty-acyl-CoA metabolic process"/>
    <property type="evidence" value="ECO:0007669"/>
    <property type="project" value="TreeGrafter"/>
</dbReference>
<evidence type="ECO:0000313" key="7">
    <source>
        <dbReference type="EMBL" id="JAT52742.1"/>
    </source>
</evidence>
<proteinExistence type="inferred from homology"/>
<comment type="function">
    <text evidence="4">Catalyzes the reduction of fatty acyl-CoA to fatty alcohols.</text>
</comment>
<feature type="domain" description="Thioester reductase (TE)" evidence="6">
    <location>
        <begin position="17"/>
        <end position="318"/>
    </location>
</feature>
<dbReference type="PANTHER" id="PTHR11011">
    <property type="entry name" value="MALE STERILITY PROTEIN 2-RELATED"/>
    <property type="match status" value="1"/>
</dbReference>
<dbReference type="InterPro" id="IPR036291">
    <property type="entry name" value="NAD(P)-bd_dom_sf"/>
</dbReference>
<dbReference type="CDD" id="cd09071">
    <property type="entry name" value="FAR_C"/>
    <property type="match status" value="1"/>
</dbReference>
<dbReference type="SUPFAM" id="SSF51735">
    <property type="entry name" value="NAD(P)-binding Rossmann-fold domains"/>
    <property type="match status" value="1"/>
</dbReference>
<accession>A0A1D1YDM8</accession>
<evidence type="ECO:0000256" key="4">
    <source>
        <dbReference type="RuleBase" id="RU363097"/>
    </source>
</evidence>
<dbReference type="Pfam" id="PF03015">
    <property type="entry name" value="Sterile"/>
    <property type="match status" value="1"/>
</dbReference>
<dbReference type="EMBL" id="GDJX01015194">
    <property type="protein sequence ID" value="JAT52742.1"/>
    <property type="molecule type" value="Transcribed_RNA"/>
</dbReference>
<dbReference type="InterPro" id="IPR033640">
    <property type="entry name" value="FAR_C"/>
</dbReference>
<gene>
    <name evidence="7" type="primary">FAR4_4</name>
    <name evidence="7" type="ORF">g.99376</name>
</gene>
<dbReference type="InterPro" id="IPR026055">
    <property type="entry name" value="FAR"/>
</dbReference>
<dbReference type="PANTHER" id="PTHR11011:SF99">
    <property type="entry name" value="FATTY ACYL-COA REDUCTASE 3"/>
    <property type="match status" value="1"/>
</dbReference>
<evidence type="ECO:0000259" key="5">
    <source>
        <dbReference type="Pfam" id="PF03015"/>
    </source>
</evidence>
<sequence length="490" mass="56042">MEKGSILGYLEQKTILVTGATGYLGKLFVEKVLRVQPDVKRLYLVVRAADAESAAKRLQSEVLGKDLFRVLREKYRDEFDSFISSKVIPIAGDVAAENLGIEGSSLREALWREIDVLVHSAATTRFDERYDLSLSINTLGAKHVVEFSKKCLKLQILLHVSTAFVAGEKAGVIFEKPFGMGEALSGLSLVNIEEECMLVKHTLKELRAAKSTNMDERKAMRKLGMERATAFGWPNTYVFTKAMGEMLIGYLKENLPLAIVRPTMISSTIKEPFPGWIEGCRTFDSLILAYAKGHLSSYMVNLKAAMDVVPGDMVINAIIAIMVHQLNQRYEFIYHVASSSRNPMNYAMLEDFVYHYFLANPQRMKDGRLIQAHKVTFYNSRAKFYWNVRLPYKILFKVLHLANVISSHLFGGQYVNLNRKYEYMMKMVDLYEPYAFFKGIFNVQNSERVRKAMVEGCNDGKMFDFDVDSINWEEYFRNMHIPGLLKYEIK</sequence>
<evidence type="ECO:0000256" key="2">
    <source>
        <dbReference type="ARBA" id="ARBA00022516"/>
    </source>
</evidence>
<comment type="catalytic activity">
    <reaction evidence="4">
        <text>a long-chain fatty acyl-CoA + 2 NADPH + 2 H(+) = a long-chain primary fatty alcohol + 2 NADP(+) + CoA</text>
        <dbReference type="Rhea" id="RHEA:52716"/>
        <dbReference type="ChEBI" id="CHEBI:15378"/>
        <dbReference type="ChEBI" id="CHEBI:57287"/>
        <dbReference type="ChEBI" id="CHEBI:57783"/>
        <dbReference type="ChEBI" id="CHEBI:58349"/>
        <dbReference type="ChEBI" id="CHEBI:77396"/>
        <dbReference type="ChEBI" id="CHEBI:83139"/>
        <dbReference type="EC" id="1.2.1.84"/>
    </reaction>
</comment>
<protein>
    <recommendedName>
        <fullName evidence="4">Fatty acyl-CoA reductase</fullName>
        <ecNumber evidence="4">1.2.1.84</ecNumber>
    </recommendedName>
</protein>
<organism evidence="7">
    <name type="scientific">Anthurium amnicola</name>
    <dbReference type="NCBI Taxonomy" id="1678845"/>
    <lineage>
        <taxon>Eukaryota</taxon>
        <taxon>Viridiplantae</taxon>
        <taxon>Streptophyta</taxon>
        <taxon>Embryophyta</taxon>
        <taxon>Tracheophyta</taxon>
        <taxon>Spermatophyta</taxon>
        <taxon>Magnoliopsida</taxon>
        <taxon>Liliopsida</taxon>
        <taxon>Araceae</taxon>
        <taxon>Pothoideae</taxon>
        <taxon>Potheae</taxon>
        <taxon>Anthurium</taxon>
    </lineage>
</organism>
<keyword evidence="3 4" id="KW-0443">Lipid metabolism</keyword>
<comment type="similarity">
    <text evidence="1 4">Belongs to the fatty acyl-CoA reductase family.</text>
</comment>
<dbReference type="CDD" id="cd05236">
    <property type="entry name" value="FAR-N_SDR_e"/>
    <property type="match status" value="1"/>
</dbReference>
<dbReference type="AlphaFoldDB" id="A0A1D1YDM8"/>
<dbReference type="GO" id="GO:0080019">
    <property type="term" value="F:alcohol-forming very long-chain fatty acyl-CoA reductase activity"/>
    <property type="evidence" value="ECO:0007669"/>
    <property type="project" value="InterPro"/>
</dbReference>
<evidence type="ECO:0000259" key="6">
    <source>
        <dbReference type="Pfam" id="PF07993"/>
    </source>
</evidence>
<name>A0A1D1YDM8_9ARAE</name>
<keyword evidence="4" id="KW-0560">Oxidoreductase</keyword>
<feature type="domain" description="Fatty acyl-CoA reductase C-terminal" evidence="5">
    <location>
        <begin position="412"/>
        <end position="489"/>
    </location>
</feature>
<reference evidence="7" key="1">
    <citation type="submission" date="2015-07" db="EMBL/GenBank/DDBJ databases">
        <title>Transcriptome Assembly of Anthurium amnicola.</title>
        <authorList>
            <person name="Suzuki J."/>
        </authorList>
    </citation>
    <scope>NUCLEOTIDE SEQUENCE</scope>
</reference>
<keyword evidence="4" id="KW-0521">NADP</keyword>
<dbReference type="GO" id="GO:0102965">
    <property type="term" value="F:alcohol-forming long-chain fatty acyl-CoA reductase activity"/>
    <property type="evidence" value="ECO:0007669"/>
    <property type="project" value="UniProtKB-EC"/>
</dbReference>
<dbReference type="EC" id="1.2.1.84" evidence="4"/>